<name>A0A699RIV4_TANCI</name>
<dbReference type="AlphaFoldDB" id="A0A699RIV4"/>
<evidence type="ECO:0000256" key="1">
    <source>
        <dbReference type="SAM" id="MobiDB-lite"/>
    </source>
</evidence>
<gene>
    <name evidence="2" type="ORF">Tci_858340</name>
</gene>
<feature type="region of interest" description="Disordered" evidence="1">
    <location>
        <begin position="1"/>
        <end position="39"/>
    </location>
</feature>
<evidence type="ECO:0000313" key="2">
    <source>
        <dbReference type="EMBL" id="GFC86370.1"/>
    </source>
</evidence>
<comment type="caution">
    <text evidence="2">The sequence shown here is derived from an EMBL/GenBank/DDBJ whole genome shotgun (WGS) entry which is preliminary data.</text>
</comment>
<protein>
    <submittedName>
        <fullName evidence="2">Uncharacterized protein</fullName>
    </submittedName>
</protein>
<dbReference type="EMBL" id="BKCJ011104801">
    <property type="protein sequence ID" value="GFC86370.1"/>
    <property type="molecule type" value="Genomic_DNA"/>
</dbReference>
<reference evidence="2" key="1">
    <citation type="journal article" date="2019" name="Sci. Rep.">
        <title>Draft genome of Tanacetum cinerariifolium, the natural source of mosquito coil.</title>
        <authorList>
            <person name="Yamashiro T."/>
            <person name="Shiraishi A."/>
            <person name="Satake H."/>
            <person name="Nakayama K."/>
        </authorList>
    </citation>
    <scope>NUCLEOTIDE SEQUENCE</scope>
</reference>
<sequence>QADQDNHGPCARRPTDLCPGLGPGGDFLGQPRRGTSRRWQHPCVWSHAGPGTGGHQRRYQSADFLPADGGRTGLNRRAIQGFRRPAQRSSVGSRGTGKGNPGNSCVFSKHEPVPGACLHRCSNHAVSRGALQGLKILFL</sequence>
<feature type="non-terminal residue" evidence="2">
    <location>
        <position position="1"/>
    </location>
</feature>
<accession>A0A699RIV4</accession>
<organism evidence="2">
    <name type="scientific">Tanacetum cinerariifolium</name>
    <name type="common">Dalmatian daisy</name>
    <name type="synonym">Chrysanthemum cinerariifolium</name>
    <dbReference type="NCBI Taxonomy" id="118510"/>
    <lineage>
        <taxon>Eukaryota</taxon>
        <taxon>Viridiplantae</taxon>
        <taxon>Streptophyta</taxon>
        <taxon>Embryophyta</taxon>
        <taxon>Tracheophyta</taxon>
        <taxon>Spermatophyta</taxon>
        <taxon>Magnoliopsida</taxon>
        <taxon>eudicotyledons</taxon>
        <taxon>Gunneridae</taxon>
        <taxon>Pentapetalae</taxon>
        <taxon>asterids</taxon>
        <taxon>campanulids</taxon>
        <taxon>Asterales</taxon>
        <taxon>Asteraceae</taxon>
        <taxon>Asteroideae</taxon>
        <taxon>Anthemideae</taxon>
        <taxon>Anthemidinae</taxon>
        <taxon>Tanacetum</taxon>
    </lineage>
</organism>
<feature type="region of interest" description="Disordered" evidence="1">
    <location>
        <begin position="80"/>
        <end position="106"/>
    </location>
</feature>
<proteinExistence type="predicted"/>